<feature type="region of interest" description="Disordered" evidence="12">
    <location>
        <begin position="395"/>
        <end position="452"/>
    </location>
</feature>
<evidence type="ECO:0000256" key="3">
    <source>
        <dbReference type="ARBA" id="ARBA00022692"/>
    </source>
</evidence>
<keyword evidence="6" id="KW-0805">Transcription regulation</keyword>
<feature type="domain" description="BHLH" evidence="13">
    <location>
        <begin position="308"/>
        <end position="358"/>
    </location>
</feature>
<keyword evidence="9" id="KW-0804">Transcription</keyword>
<keyword evidence="10" id="KW-0539">Nucleus</keyword>
<feature type="compositionally biased region" description="Low complexity" evidence="12">
    <location>
        <begin position="421"/>
        <end position="440"/>
    </location>
</feature>
<evidence type="ECO:0000259" key="13">
    <source>
        <dbReference type="PROSITE" id="PS50888"/>
    </source>
</evidence>
<keyword evidence="14" id="KW-1185">Reference proteome</keyword>
<feature type="coiled-coil region" evidence="11">
    <location>
        <begin position="348"/>
        <end position="375"/>
    </location>
</feature>
<feature type="compositionally biased region" description="Low complexity" evidence="12">
    <location>
        <begin position="69"/>
        <end position="93"/>
    </location>
</feature>
<organism evidence="14 16">
    <name type="scientific">Drosophila arizonae</name>
    <name type="common">Fruit fly</name>
    <dbReference type="NCBI Taxonomy" id="7263"/>
    <lineage>
        <taxon>Eukaryota</taxon>
        <taxon>Metazoa</taxon>
        <taxon>Ecdysozoa</taxon>
        <taxon>Arthropoda</taxon>
        <taxon>Hexapoda</taxon>
        <taxon>Insecta</taxon>
        <taxon>Pterygota</taxon>
        <taxon>Neoptera</taxon>
        <taxon>Endopterygota</taxon>
        <taxon>Diptera</taxon>
        <taxon>Brachycera</taxon>
        <taxon>Muscomorpha</taxon>
        <taxon>Ephydroidea</taxon>
        <taxon>Drosophilidae</taxon>
        <taxon>Drosophila</taxon>
    </lineage>
</organism>
<reference evidence="14" key="1">
    <citation type="journal article" date="1997" name="Nucleic Acids Res.">
        <title>tRNAscan-SE: a program for improved detection of transfer RNA genes in genomic sequence.</title>
        <authorList>
            <person name="Lowe T.M."/>
            <person name="Eddy S.R."/>
        </authorList>
    </citation>
    <scope>NUCLEOTIDE SEQUENCE [LARGE SCALE GENOMIC DNA]</scope>
</reference>
<dbReference type="Gene3D" id="4.10.280.10">
    <property type="entry name" value="Helix-loop-helix DNA-binding domain"/>
    <property type="match status" value="1"/>
</dbReference>
<keyword evidence="8" id="KW-0472">Membrane</keyword>
<sequence length="1149" mass="128660">MDIDPASLDMELMSNTMDMWKEEEDALSIIKEMIPSDMLNTFLNEMDLDLDMNNSTPLLECALDMQQLPQQSPPLQQQQQQQQQQQHHQQQQHVKSEHASPVHIKEELVSQQSNLFDPPLYKTDPLIASNSNFNSQVLPQLLKPQPTTTIHHMDSNQRLPLASPAPTILYTTTCNNDFVYQLPESSSPAPTSPAASPSTSTSAKAPHYANKKMPAMLPTVKQNFLLQTPSVSPAATLMYTGNNATILTAAPMPLLLETIAPAASPKTTSKTSTVELAPAPAAAPVPSVTPAPAAKVAIQRVQPKVKEVKRSAHNAIERRYRTSINDKIIELKNLVVGDAAKLNKSAVLRRSIEKIRDLQKQNYDLKSELQRLQREIMARDGSKVKDLLQLGNSNSSTIVNSTSSKKRRQQSTCDTDAGLTPPRSDISDPSSSPLHSDISLPPSPYGGSTGSCSSKDEVLVAPSSMRGMANHSRLALCMFMFAVLAVNPFKKLLQHSQFGTDSNDFDDDDLGGEISRQRRSILAYDDNVDNIGWHHSSWLWLLNLVFMLGCLVKVLVYGDPQLDVQTDAYYQHKKRAETHFAQGQHAQAYAGYLNCLHMYGLSLPTSRLECHLNTFWQFLRFLFHRLWLGRVLSRRAGGLFCNAATRKRALSSARELALLFNRLNQLNLTGDRSNDRNGVMLALCASNMAEVAHNLLTPRETICIHVMTALRMKRSAPKWLQQLFARYYMSRARQECGRTRAAEQTQELRWAFTTYGYGYCSAHVFNYELSAGEQDGFFTRLRNPCDPAAYAIKQYREHLLYKAIQCLVGAGSHRQNKATPNNNNNNNNTGSEAEQLQQQHSGTIVSNVLKYTSLLRDTLWADEDERDTNVVWWANVLEIAVHWLLGEDTLAEKLYDSIKQLPTDLQHCSDNDQLPKALHAVLRAKMILLMNNGNTLDKRLKHSINRLCDESSAQLQECLTVNRITNAKGIKLLFQLLTCDWLLETRTALWELEYMGIDDDGYYQVPGDVLEKFQTDLNSLRSIVENIPNAQSRIYLYEAVCRLMAGASPCPTQQLLDRSLRSRNAQSSIFCGSKDRRHQNFEGGERERAAAMYVACKYLPPALLSSPGERAGLLAEAAKTLEKVGDKRKLKECYQLMKSLGNGGVTVKA</sequence>
<dbReference type="InterPro" id="IPR011598">
    <property type="entry name" value="bHLH_dom"/>
</dbReference>
<name>A0ABM1P1D0_DROAR</name>
<feature type="region of interest" description="Disordered" evidence="12">
    <location>
        <begin position="181"/>
        <end position="206"/>
    </location>
</feature>
<dbReference type="PANTHER" id="PTHR46062:SF1">
    <property type="entry name" value="LP12374P"/>
    <property type="match status" value="1"/>
</dbReference>
<evidence type="ECO:0000256" key="2">
    <source>
        <dbReference type="ARBA" id="ARBA00004477"/>
    </source>
</evidence>
<dbReference type="PANTHER" id="PTHR46062">
    <property type="entry name" value="STEROL REGULATORY ELEMENT-BINDING PROTEIN"/>
    <property type="match status" value="1"/>
</dbReference>
<evidence type="ECO:0000256" key="11">
    <source>
        <dbReference type="SAM" id="Coils"/>
    </source>
</evidence>
<reference evidence="14" key="2">
    <citation type="journal article" date="2016" name="G3 (Bethesda)">
        <title>Genome Evolution in Three Species of Cactophilic Drosophila.</title>
        <authorList>
            <person name="Sanchez-Flores A."/>
            <person name="Penazola F."/>
            <person name="Carpinteyro-Ponce J."/>
            <person name="Nazario-Yepiz N."/>
            <person name="Abreu-Goodger C."/>
            <person name="Machado C.A."/>
            <person name="Markow T.A."/>
        </authorList>
    </citation>
    <scope>NUCLEOTIDE SEQUENCE [LARGE SCALE GENOMIC DNA]</scope>
</reference>
<keyword evidence="3" id="KW-0812">Transmembrane</keyword>
<dbReference type="GeneID" id="108612593"/>
<dbReference type="Proteomes" id="UP000694904">
    <property type="component" value="Chromosome 4"/>
</dbReference>
<feature type="compositionally biased region" description="Low complexity" evidence="12">
    <location>
        <begin position="185"/>
        <end position="206"/>
    </location>
</feature>
<gene>
    <name evidence="15 16" type="primary">LOC108612593</name>
</gene>
<dbReference type="RefSeq" id="XP_017861015.1">
    <property type="nucleotide sequence ID" value="XM_018005526.1"/>
</dbReference>
<evidence type="ECO:0000256" key="6">
    <source>
        <dbReference type="ARBA" id="ARBA00023015"/>
    </source>
</evidence>
<evidence type="ECO:0000256" key="1">
    <source>
        <dbReference type="ARBA" id="ARBA00004123"/>
    </source>
</evidence>
<evidence type="ECO:0000313" key="14">
    <source>
        <dbReference type="Proteomes" id="UP000694904"/>
    </source>
</evidence>
<dbReference type="CDD" id="cd11394">
    <property type="entry name" value="bHLHzip_SREBP"/>
    <property type="match status" value="1"/>
</dbReference>
<feature type="region of interest" description="Disordered" evidence="12">
    <location>
        <begin position="69"/>
        <end position="100"/>
    </location>
</feature>
<reference evidence="15 16" key="3">
    <citation type="submission" date="2025-05" db="UniProtKB">
        <authorList>
            <consortium name="RefSeq"/>
        </authorList>
    </citation>
    <scope>IDENTIFICATION</scope>
    <source>
        <tissue evidence="15 16">Whole organism</tissue>
    </source>
</reference>
<feature type="region of interest" description="Disordered" evidence="12">
    <location>
        <begin position="815"/>
        <end position="837"/>
    </location>
</feature>
<dbReference type="InterPro" id="IPR036638">
    <property type="entry name" value="HLH_DNA-bd_sf"/>
</dbReference>
<keyword evidence="5" id="KW-1133">Transmembrane helix</keyword>
<protein>
    <submittedName>
        <fullName evidence="15 16">Sterol regulatory element-binding protein 1</fullName>
    </submittedName>
</protein>
<evidence type="ECO:0000256" key="7">
    <source>
        <dbReference type="ARBA" id="ARBA00023125"/>
    </source>
</evidence>
<dbReference type="SMART" id="SM00353">
    <property type="entry name" value="HLH"/>
    <property type="match status" value="1"/>
</dbReference>
<evidence type="ECO:0000313" key="15">
    <source>
        <dbReference type="RefSeq" id="XP_017861015.1"/>
    </source>
</evidence>
<evidence type="ECO:0000256" key="12">
    <source>
        <dbReference type="SAM" id="MobiDB-lite"/>
    </source>
</evidence>
<dbReference type="SUPFAM" id="SSF47459">
    <property type="entry name" value="HLH, helix-loop-helix DNA-binding domain"/>
    <property type="match status" value="1"/>
</dbReference>
<accession>A0ABM1P1D0</accession>
<dbReference type="PROSITE" id="PS50888">
    <property type="entry name" value="BHLH"/>
    <property type="match status" value="1"/>
</dbReference>
<evidence type="ECO:0000256" key="4">
    <source>
        <dbReference type="ARBA" id="ARBA00022824"/>
    </source>
</evidence>
<comment type="subcellular location">
    <subcellularLocation>
        <location evidence="2">Endoplasmic reticulum membrane</location>
        <topology evidence="2">Multi-pass membrane protein</topology>
    </subcellularLocation>
    <subcellularLocation>
        <location evidence="1">Nucleus</location>
    </subcellularLocation>
</comment>
<keyword evidence="7" id="KW-0238">DNA-binding</keyword>
<evidence type="ECO:0000313" key="16">
    <source>
        <dbReference type="RefSeq" id="XP_017861016.1"/>
    </source>
</evidence>
<evidence type="ECO:0000256" key="9">
    <source>
        <dbReference type="ARBA" id="ARBA00023163"/>
    </source>
</evidence>
<proteinExistence type="predicted"/>
<dbReference type="Pfam" id="PF00010">
    <property type="entry name" value="HLH"/>
    <property type="match status" value="1"/>
</dbReference>
<keyword evidence="4" id="KW-0256">Endoplasmic reticulum</keyword>
<keyword evidence="11" id="KW-0175">Coiled coil</keyword>
<evidence type="ECO:0000256" key="10">
    <source>
        <dbReference type="ARBA" id="ARBA00023242"/>
    </source>
</evidence>
<evidence type="ECO:0000256" key="5">
    <source>
        <dbReference type="ARBA" id="ARBA00022989"/>
    </source>
</evidence>
<evidence type="ECO:0000256" key="8">
    <source>
        <dbReference type="ARBA" id="ARBA00023136"/>
    </source>
</evidence>
<dbReference type="RefSeq" id="XP_017861016.1">
    <property type="nucleotide sequence ID" value="XM_018005527.1"/>
</dbReference>